<protein>
    <submittedName>
        <fullName evidence="8">ATP-dependent helicase HrpB</fullName>
    </submittedName>
</protein>
<dbReference type="InterPro" id="IPR001650">
    <property type="entry name" value="Helicase_C-like"/>
</dbReference>
<dbReference type="GO" id="GO:0004386">
    <property type="term" value="F:helicase activity"/>
    <property type="evidence" value="ECO:0007669"/>
    <property type="project" value="UniProtKB-KW"/>
</dbReference>
<dbReference type="CDD" id="cd18791">
    <property type="entry name" value="SF2_C_RHA"/>
    <property type="match status" value="1"/>
</dbReference>
<dbReference type="SMART" id="SM00490">
    <property type="entry name" value="HELICc"/>
    <property type="match status" value="1"/>
</dbReference>
<evidence type="ECO:0000259" key="6">
    <source>
        <dbReference type="PROSITE" id="PS51192"/>
    </source>
</evidence>
<evidence type="ECO:0000256" key="5">
    <source>
        <dbReference type="SAM" id="MobiDB-lite"/>
    </source>
</evidence>
<dbReference type="GO" id="GO:0005524">
    <property type="term" value="F:ATP binding"/>
    <property type="evidence" value="ECO:0007669"/>
    <property type="project" value="UniProtKB-KW"/>
</dbReference>
<dbReference type="AlphaFoldDB" id="A0A2T1HX10"/>
<dbReference type="InterPro" id="IPR013689">
    <property type="entry name" value="RNA_helicase_ATP-dep_HrpB_C"/>
</dbReference>
<dbReference type="InterPro" id="IPR014001">
    <property type="entry name" value="Helicase_ATP-bd"/>
</dbReference>
<feature type="domain" description="Helicase ATP-binding" evidence="6">
    <location>
        <begin position="17"/>
        <end position="185"/>
    </location>
</feature>
<evidence type="ECO:0000259" key="7">
    <source>
        <dbReference type="PROSITE" id="PS51194"/>
    </source>
</evidence>
<dbReference type="CDD" id="cd17990">
    <property type="entry name" value="DEXHc_HrpB"/>
    <property type="match status" value="1"/>
</dbReference>
<dbReference type="Pfam" id="PF00271">
    <property type="entry name" value="Helicase_C"/>
    <property type="match status" value="1"/>
</dbReference>
<dbReference type="PANTHER" id="PTHR43519:SF1">
    <property type="entry name" value="ATP-DEPENDENT RNA HELICASE HRPB"/>
    <property type="match status" value="1"/>
</dbReference>
<dbReference type="PROSITE" id="PS51192">
    <property type="entry name" value="HELICASE_ATP_BIND_1"/>
    <property type="match status" value="1"/>
</dbReference>
<dbReference type="PROSITE" id="PS51194">
    <property type="entry name" value="HELICASE_CTER"/>
    <property type="match status" value="1"/>
</dbReference>
<dbReference type="Gene3D" id="3.40.50.300">
    <property type="entry name" value="P-loop containing nucleotide triphosphate hydrolases"/>
    <property type="match status" value="2"/>
</dbReference>
<dbReference type="Gene3D" id="1.20.120.1080">
    <property type="match status" value="1"/>
</dbReference>
<dbReference type="SMART" id="SM00487">
    <property type="entry name" value="DEXDc"/>
    <property type="match status" value="1"/>
</dbReference>
<keyword evidence="4" id="KW-0067">ATP-binding</keyword>
<dbReference type="Pfam" id="PF00270">
    <property type="entry name" value="DEAD"/>
    <property type="match status" value="1"/>
</dbReference>
<sequence>MLRGSPLPIDDVLPTLRQTMASSCSAVLVAPPGAGKTTRAPLALLEDTWAGGRDGRGKMILLEPRRLAARAAAQRMAATLGEAVGETVGLRVRLGSRVGPRTRIEVVTEGVFSRMILDDPELTGVAGVIFDEFHERSLDADLGLALALDAQAGLRDDLRILVMSATLDGARVARLLGDAPVIHSEGRAYPVQTRYLGRDPRKRIEEQVADAALAALRSETGSLLVFLPGQGEIRRTAGLLEERVRDPAVDIAPLFGAMDQREQDLAVQPAAPGRRKIVLATSIAETSLTIEGVRVVIDSGLARVPRYAPAIGLTRLETVRVSRAAADQRRGRAGRTEPGVCYRLWEEAAAGALEPFAPAEILRADLSGLLLDCAAWGVTDPATLPFLDPPPKPALTEARAMLHEIDALDANGRITAAGKVIRSLPLPPRLARMVASAAERGQGGLAAEIAAVITERGLGGDASHLGHRLENFRRDRSRRAEDMRRLARGWAEAVGAEFGRRDPAEAGAVLALAYPDRIAKARGAPGAFVMANGRGGQVEPHDALAREPFLAVAEIAGGAASARILLAAPIELADIESEFASHIATRDELTFDRNPSALRARRVKRLHALVLAEQTLAVPASPEAAQALARGVGEVGVSRLPWTKALAQWRNRVLFLRRADASWPDLSDEALAQVAPEWLAPFIEGRTSVAAITPDDLDQALKALVPWDLARRLEAEAPTHFAAPTGNSHPIDYEAEEGPVLAIRVQELFGLKQHPAVAGGRLPLVLHLLSPAHRPIQITKDLPGFWKGSWSVVKAEMKGRYPKHPWPDDPAEAAPTARAKPRGT</sequence>
<proteinExistence type="predicted"/>
<accession>A0A2T1HX10</accession>
<organism evidence="8 9">
    <name type="scientific">Alsobacter soli</name>
    <dbReference type="NCBI Taxonomy" id="2109933"/>
    <lineage>
        <taxon>Bacteria</taxon>
        <taxon>Pseudomonadati</taxon>
        <taxon>Pseudomonadota</taxon>
        <taxon>Alphaproteobacteria</taxon>
        <taxon>Hyphomicrobiales</taxon>
        <taxon>Alsobacteraceae</taxon>
        <taxon>Alsobacter</taxon>
    </lineage>
</organism>
<dbReference type="InterPro" id="IPR027417">
    <property type="entry name" value="P-loop_NTPase"/>
</dbReference>
<name>A0A2T1HX10_9HYPH</name>
<feature type="region of interest" description="Disordered" evidence="5">
    <location>
        <begin position="801"/>
        <end position="824"/>
    </location>
</feature>
<dbReference type="Pfam" id="PF08482">
    <property type="entry name" value="HrpB_C"/>
    <property type="match status" value="1"/>
</dbReference>
<dbReference type="GO" id="GO:0016787">
    <property type="term" value="F:hydrolase activity"/>
    <property type="evidence" value="ECO:0007669"/>
    <property type="project" value="UniProtKB-KW"/>
</dbReference>
<comment type="caution">
    <text evidence="8">The sequence shown here is derived from an EMBL/GenBank/DDBJ whole genome shotgun (WGS) entry which is preliminary data.</text>
</comment>
<dbReference type="InterPro" id="IPR010225">
    <property type="entry name" value="HrpB"/>
</dbReference>
<dbReference type="InterPro" id="IPR007502">
    <property type="entry name" value="Helicase-assoc_dom"/>
</dbReference>
<evidence type="ECO:0000256" key="2">
    <source>
        <dbReference type="ARBA" id="ARBA00022801"/>
    </source>
</evidence>
<reference evidence="9" key="1">
    <citation type="submission" date="2018-03" db="EMBL/GenBank/DDBJ databases">
        <authorList>
            <person name="Sun L."/>
            <person name="Liu H."/>
            <person name="Chen W."/>
            <person name="Huang K."/>
            <person name="Liu W."/>
            <person name="Gao X."/>
        </authorList>
    </citation>
    <scope>NUCLEOTIDE SEQUENCE [LARGE SCALE GENOMIC DNA]</scope>
    <source>
        <strain evidence="9">SH9</strain>
    </source>
</reference>
<dbReference type="SMART" id="SM00847">
    <property type="entry name" value="HA2"/>
    <property type="match status" value="1"/>
</dbReference>
<dbReference type="NCBIfam" id="TIGR01970">
    <property type="entry name" value="DEAH_box_HrpB"/>
    <property type="match status" value="1"/>
</dbReference>
<dbReference type="GO" id="GO:0003676">
    <property type="term" value="F:nucleic acid binding"/>
    <property type="evidence" value="ECO:0007669"/>
    <property type="project" value="InterPro"/>
</dbReference>
<keyword evidence="2" id="KW-0378">Hydrolase</keyword>
<keyword evidence="9" id="KW-1185">Reference proteome</keyword>
<evidence type="ECO:0000256" key="4">
    <source>
        <dbReference type="ARBA" id="ARBA00022840"/>
    </source>
</evidence>
<gene>
    <name evidence="8" type="primary">hrpB</name>
    <name evidence="8" type="ORF">SLNSH_05375</name>
</gene>
<dbReference type="SUPFAM" id="SSF52540">
    <property type="entry name" value="P-loop containing nucleoside triphosphate hydrolases"/>
    <property type="match status" value="1"/>
</dbReference>
<evidence type="ECO:0000313" key="9">
    <source>
        <dbReference type="Proteomes" id="UP000239772"/>
    </source>
</evidence>
<dbReference type="EMBL" id="PVZS01000004">
    <property type="protein sequence ID" value="PSC06226.1"/>
    <property type="molecule type" value="Genomic_DNA"/>
</dbReference>
<keyword evidence="1" id="KW-0547">Nucleotide-binding</keyword>
<dbReference type="InterPro" id="IPR049614">
    <property type="entry name" value="HrpB_DEXH"/>
</dbReference>
<feature type="domain" description="Helicase C-terminal" evidence="7">
    <location>
        <begin position="208"/>
        <end position="377"/>
    </location>
</feature>
<evidence type="ECO:0000313" key="8">
    <source>
        <dbReference type="EMBL" id="PSC06226.1"/>
    </source>
</evidence>
<dbReference type="PANTHER" id="PTHR43519">
    <property type="entry name" value="ATP-DEPENDENT RNA HELICASE HRPB"/>
    <property type="match status" value="1"/>
</dbReference>
<dbReference type="OrthoDB" id="9805617at2"/>
<evidence type="ECO:0000256" key="3">
    <source>
        <dbReference type="ARBA" id="ARBA00022806"/>
    </source>
</evidence>
<dbReference type="PIRSF" id="PIRSF005496">
    <property type="entry name" value="ATP_hel_hrpB"/>
    <property type="match status" value="1"/>
</dbReference>
<dbReference type="Proteomes" id="UP000239772">
    <property type="component" value="Unassembled WGS sequence"/>
</dbReference>
<dbReference type="FunFam" id="3.40.50.300:FF:002125">
    <property type="entry name" value="ATP-dependent helicase HrpB"/>
    <property type="match status" value="1"/>
</dbReference>
<evidence type="ECO:0000256" key="1">
    <source>
        <dbReference type="ARBA" id="ARBA00022741"/>
    </source>
</evidence>
<keyword evidence="3 8" id="KW-0347">Helicase</keyword>
<dbReference type="InterPro" id="IPR011545">
    <property type="entry name" value="DEAD/DEAH_box_helicase_dom"/>
</dbReference>